<dbReference type="EnsemblPlants" id="TraesCS3A02G114500.1">
    <property type="protein sequence ID" value="TraesCS3A02G114500.1"/>
    <property type="gene ID" value="TraesCS3A02G114500"/>
</dbReference>
<dbReference type="Pfam" id="PF20241">
    <property type="entry name" value="DUF6598"/>
    <property type="match status" value="1"/>
</dbReference>
<dbReference type="Gramene" id="TraesWEE_scaffold_096372_01G000100.1">
    <property type="protein sequence ID" value="TraesWEE_scaffold_096372_01G000100.1"/>
    <property type="gene ID" value="TraesWEE_scaffold_096372_01G000100"/>
</dbReference>
<dbReference type="Gramene" id="TraesCS3A03G0249100.1">
    <property type="protein sequence ID" value="TraesCS3A03G0249100.1.CDS"/>
    <property type="gene ID" value="TraesCS3A03G0249100"/>
</dbReference>
<dbReference type="Gramene" id="TraesCLE_scaffold_129001_01G000100.1">
    <property type="protein sequence ID" value="TraesCLE_scaffold_129001_01G000100.1"/>
    <property type="gene ID" value="TraesCLE_scaffold_129001_01G000100"/>
</dbReference>
<dbReference type="OrthoDB" id="686435at2759"/>
<dbReference type="Proteomes" id="UP000019116">
    <property type="component" value="Chromosome 3A"/>
</dbReference>
<dbReference type="GeneID" id="123057992"/>
<dbReference type="Gramene" id="TraesCAD_scaffold_059633_01G000100.1">
    <property type="protein sequence ID" value="TraesCAD_scaffold_059633_01G000100.1"/>
    <property type="gene ID" value="TraesCAD_scaffold_059633_01G000100"/>
</dbReference>
<dbReference type="Gramene" id="TraesLDM3A03G01346110.1">
    <property type="protein sequence ID" value="TraesLDM3A03G01346110.1"/>
    <property type="gene ID" value="TraesLDM3A03G01346110"/>
</dbReference>
<organism evidence="2">
    <name type="scientific">Triticum aestivum</name>
    <name type="common">Wheat</name>
    <dbReference type="NCBI Taxonomy" id="4565"/>
    <lineage>
        <taxon>Eukaryota</taxon>
        <taxon>Viridiplantae</taxon>
        <taxon>Streptophyta</taxon>
        <taxon>Embryophyta</taxon>
        <taxon>Tracheophyta</taxon>
        <taxon>Spermatophyta</taxon>
        <taxon>Magnoliopsida</taxon>
        <taxon>Liliopsida</taxon>
        <taxon>Poales</taxon>
        <taxon>Poaceae</taxon>
        <taxon>BOP clade</taxon>
        <taxon>Pooideae</taxon>
        <taxon>Triticodae</taxon>
        <taxon>Triticeae</taxon>
        <taxon>Triticinae</taxon>
        <taxon>Triticum</taxon>
    </lineage>
</organism>
<name>A0A3B6EBW9_WHEAT</name>
<accession>A0A3B6EBW9</accession>
<dbReference type="Gramene" id="TraesLAC3A03G01287330.1">
    <property type="protein sequence ID" value="TraesLAC3A03G01287330.1"/>
    <property type="gene ID" value="TraesLAC3A03G01287330"/>
</dbReference>
<reference evidence="2" key="2">
    <citation type="submission" date="2018-10" db="UniProtKB">
        <authorList>
            <consortium name="EnsemblPlants"/>
        </authorList>
    </citation>
    <scope>IDENTIFICATION</scope>
</reference>
<proteinExistence type="predicted"/>
<dbReference type="Gramene" id="TraesCS3A02G114500.1">
    <property type="protein sequence ID" value="TraesCS3A02G114500.1"/>
    <property type="gene ID" value="TraesCS3A02G114500"/>
</dbReference>
<dbReference type="STRING" id="4565.A0A3B6EBW9"/>
<dbReference type="OMA" id="GNERCAT"/>
<gene>
    <name evidence="2" type="primary">LOC123057992</name>
</gene>
<dbReference type="Gramene" id="TraesLAC3A03G01287330.2">
    <property type="protein sequence ID" value="TraesLAC3A03G01287330.2"/>
    <property type="gene ID" value="TraesLAC3A03G01287330"/>
</dbReference>
<dbReference type="Gramene" id="TraesROB_scaffold_063444_01G000100.1">
    <property type="protein sequence ID" value="TraesROB_scaffold_063444_01G000100.1"/>
    <property type="gene ID" value="TraesROB_scaffold_063444_01G000100"/>
</dbReference>
<dbReference type="PANTHER" id="PTHR33065:SF198">
    <property type="entry name" value="DUF6598 DOMAIN-CONTAINING PROTEIN"/>
    <property type="match status" value="1"/>
</dbReference>
<keyword evidence="3" id="KW-1185">Reference proteome</keyword>
<dbReference type="Gramene" id="TraesSYM3A03G01364780.1">
    <property type="protein sequence ID" value="TraesSYM3A03G01364780.1"/>
    <property type="gene ID" value="TraesSYM3A03G01364780"/>
</dbReference>
<evidence type="ECO:0000313" key="3">
    <source>
        <dbReference type="Proteomes" id="UP000019116"/>
    </source>
</evidence>
<dbReference type="Gramene" id="TraesMAC3A03G01341630.2">
    <property type="protein sequence ID" value="TraesMAC3A03G01341630.2"/>
    <property type="gene ID" value="TraesMAC3A03G01341630"/>
</dbReference>
<dbReference type="Gramene" id="TraesSTA3A03G01335100.2">
    <property type="protein sequence ID" value="TraesSTA3A03G01335100.2"/>
    <property type="gene ID" value="TraesSTA3A03G01335100"/>
</dbReference>
<dbReference type="Gramene" id="TraesARI3A03G01363460.1">
    <property type="protein sequence ID" value="TraesARI3A03G01363460.1"/>
    <property type="gene ID" value="TraesARI3A03G01363460"/>
</dbReference>
<dbReference type="Gramene" id="TraesMAC3A03G01341630.1">
    <property type="protein sequence ID" value="TraesMAC3A03G01341630.1"/>
    <property type="gene ID" value="TraesMAC3A03G01341630"/>
</dbReference>
<dbReference type="AlphaFoldDB" id="A0A3B6EBW9"/>
<protein>
    <recommendedName>
        <fullName evidence="1">DUF6598 domain-containing protein</fullName>
    </recommendedName>
</protein>
<dbReference type="Gramene" id="TraesJUL3A03G01355400.1">
    <property type="protein sequence ID" value="TraesJUL3A03G01355400.1"/>
    <property type="gene ID" value="TraesJUL3A03G01355400"/>
</dbReference>
<dbReference type="PANTHER" id="PTHR33065">
    <property type="entry name" value="OS07G0486400 PROTEIN"/>
    <property type="match status" value="1"/>
</dbReference>
<sequence>MRRGDVDDDVRHHRRIPRADEIDAARFPMTICYSDDDEEIDLKSPSEIVALHAACRDRITEYDPKKRARVLTRFCGVNLAGFDLDRESKVGLGPLLEDVTPQLWELRAGTSYNVVSVKEDMLALTGPRRGLVAFDNIHFEFNLKVKGDPDDEDFSKGVIESRTLDSGPITMMLPSWLSTVELVFAPVKHPVAASLQINILNGPPYAPFVGKVSSGTRNAETHIILYDGRAMSCSGILVGDDGSIPLSRNLVVIPIPTWDDDEEFLVHVCIFDNDEDEGTHVTLQHPDEEHVCTHGSYELKVKVTWTAILTRPMGAKYNPKRNLSWTERYGSLNYSG</sequence>
<evidence type="ECO:0000259" key="1">
    <source>
        <dbReference type="Pfam" id="PF20241"/>
    </source>
</evidence>
<dbReference type="RefSeq" id="XP_044336779.1">
    <property type="nucleotide sequence ID" value="XM_044480844.1"/>
</dbReference>
<reference evidence="2" key="1">
    <citation type="submission" date="2018-08" db="EMBL/GenBank/DDBJ databases">
        <authorList>
            <person name="Rossello M."/>
        </authorList>
    </citation>
    <scope>NUCLEOTIDE SEQUENCE [LARGE SCALE GENOMIC DNA]</scope>
    <source>
        <strain evidence="2">cv. Chinese Spring</strain>
    </source>
</reference>
<dbReference type="Gramene" id="TraesNOR3A03G01363760.1">
    <property type="protein sequence ID" value="TraesNOR3A03G01363760.1"/>
    <property type="gene ID" value="TraesNOR3A03G01363760"/>
</dbReference>
<feature type="domain" description="DUF6598" evidence="1">
    <location>
        <begin position="112"/>
        <end position="303"/>
    </location>
</feature>
<evidence type="ECO:0000313" key="2">
    <source>
        <dbReference type="EnsemblPlants" id="TraesCS3A02G114500.1"/>
    </source>
</evidence>
<dbReference type="InterPro" id="IPR046533">
    <property type="entry name" value="DUF6598"/>
</dbReference>
<dbReference type="Gramene" id="TraesJAG3A03G01352830.1">
    <property type="protein sequence ID" value="TraesJAG3A03G01352830.1"/>
    <property type="gene ID" value="TraesJAG3A03G01352830"/>
</dbReference>